<dbReference type="PROSITE" id="PS51257">
    <property type="entry name" value="PROKAR_LIPOPROTEIN"/>
    <property type="match status" value="1"/>
</dbReference>
<evidence type="ECO:0000256" key="1">
    <source>
        <dbReference type="SAM" id="MobiDB-lite"/>
    </source>
</evidence>
<dbReference type="RefSeq" id="WP_379263275.1">
    <property type="nucleotide sequence ID" value="NZ_JBHUMJ010000003.1"/>
</dbReference>
<comment type="caution">
    <text evidence="3">The sequence shown here is derived from an EMBL/GenBank/DDBJ whole genome shotgun (WGS) entry which is preliminary data.</text>
</comment>
<reference evidence="4" key="1">
    <citation type="journal article" date="2019" name="Int. J. Syst. Evol. Microbiol.">
        <title>The Global Catalogue of Microorganisms (GCM) 10K type strain sequencing project: providing services to taxonomists for standard genome sequencing and annotation.</title>
        <authorList>
            <consortium name="The Broad Institute Genomics Platform"/>
            <consortium name="The Broad Institute Genome Sequencing Center for Infectious Disease"/>
            <person name="Wu L."/>
            <person name="Ma J."/>
        </authorList>
    </citation>
    <scope>NUCLEOTIDE SEQUENCE [LARGE SCALE GENOMIC DNA]</scope>
    <source>
        <strain evidence="4">KCTC 33849</strain>
    </source>
</reference>
<protein>
    <submittedName>
        <fullName evidence="3">Carbohydrate-binding domain-containing protein</fullName>
    </submittedName>
</protein>
<keyword evidence="4" id="KW-1185">Reference proteome</keyword>
<feature type="compositionally biased region" description="Acidic residues" evidence="1">
    <location>
        <begin position="393"/>
        <end position="405"/>
    </location>
</feature>
<dbReference type="Pfam" id="PF14262">
    <property type="entry name" value="Cthe_2159"/>
    <property type="match status" value="2"/>
</dbReference>
<feature type="chain" id="PRO_5046440965" evidence="2">
    <location>
        <begin position="29"/>
        <end position="790"/>
    </location>
</feature>
<organism evidence="3 4">
    <name type="scientific">Paenibacillus shunpengii</name>
    <dbReference type="NCBI Taxonomy" id="2054424"/>
    <lineage>
        <taxon>Bacteria</taxon>
        <taxon>Bacillati</taxon>
        <taxon>Bacillota</taxon>
        <taxon>Bacilli</taxon>
        <taxon>Bacillales</taxon>
        <taxon>Paenibacillaceae</taxon>
        <taxon>Paenibacillus</taxon>
    </lineage>
</organism>
<proteinExistence type="predicted"/>
<name>A0ABW5SQ77_9BACL</name>
<dbReference type="InterPro" id="IPR025584">
    <property type="entry name" value="Cthe_2159"/>
</dbReference>
<feature type="compositionally biased region" description="Low complexity" evidence="1">
    <location>
        <begin position="500"/>
        <end position="536"/>
    </location>
</feature>
<feature type="compositionally biased region" description="Low complexity" evidence="1">
    <location>
        <begin position="332"/>
        <end position="345"/>
    </location>
</feature>
<sequence length="790" mass="79494">MKKTSIANRLSVVFLCAALMTACSDASATDDTGTAEAGTANEATAELASLKLEDMITFDEEDRNTEWSAESAVTIELDGASAQINGTGAEAVEGSVTITSPGTYVLSGTLSDGQIIVDTAEEELVHLVLNGVDITDSDSAAIYSKGAGKTVITLEDGTENKVTDGKTYVYEDEASDEPSAAVFAKNDLSINGTGSLSITANYKDGITSKDDLKIVEGTIDIHAEDDGIVGRDRLAAENGTVTIKAGGDGMKSTNDEDEDKGIIAIAGGTFKIEAENDGIQSEKSLLINGGTYNLVTGGGSANAEVKTESNPMGQGRMNGNGGMMRGEWNRESAPAAPSDTATPSDEASNNTDEAAGTANTTSTNTASTVVTAAATSTPASTATDTAASTADADNAEDTTAAEEESTSAKGVKAGGDMVINGGTFTMDSADDAVHSNQNISITGGEFSIASGDDAVHADLLLSISGGTMDITASYEGLEGADISISGGKTYVVSSDDGVNASGTDTTTETTDAAAETTETSEAGTTAGEADASATGTPEASSAGDEAQGTTSEQAPAAGERPEAPANGEMPEPPADGEMPSGTPPQGGFGGGGFGGGMEGNQNAKLTISGGLLTVEAGGDGIDANGSITMTDGTVIVNGPTNNGNGTLDYGSTFDMSGGYLIGAGTSGMAQALSDESTQLSIAMTYPETQAAGTLVHLEDSEGNTIVTFEPSKDYQFVVISSPDLEKGKTYTLYSGGSSSEDVTGGWYKTGNYEGGSEVVSFELGETATTWLNESGVTTGNVNGGFGGGRR</sequence>
<feature type="compositionally biased region" description="Gly residues" evidence="1">
    <location>
        <begin position="584"/>
        <end position="598"/>
    </location>
</feature>
<evidence type="ECO:0000313" key="4">
    <source>
        <dbReference type="Proteomes" id="UP001597540"/>
    </source>
</evidence>
<dbReference type="Proteomes" id="UP001597540">
    <property type="component" value="Unassembled WGS sequence"/>
</dbReference>
<accession>A0ABW5SQ77</accession>
<gene>
    <name evidence="3" type="ORF">ACFSVM_15770</name>
</gene>
<feature type="region of interest" description="Disordered" evidence="1">
    <location>
        <begin position="303"/>
        <end position="414"/>
    </location>
</feature>
<dbReference type="EMBL" id="JBHUMJ010000003">
    <property type="protein sequence ID" value="MFD2701922.1"/>
    <property type="molecule type" value="Genomic_DNA"/>
</dbReference>
<feature type="signal peptide" evidence="2">
    <location>
        <begin position="1"/>
        <end position="28"/>
    </location>
</feature>
<feature type="compositionally biased region" description="Low complexity" evidence="1">
    <location>
        <begin position="354"/>
        <end position="392"/>
    </location>
</feature>
<evidence type="ECO:0000256" key="2">
    <source>
        <dbReference type="SAM" id="SignalP"/>
    </source>
</evidence>
<evidence type="ECO:0000313" key="3">
    <source>
        <dbReference type="EMBL" id="MFD2701922.1"/>
    </source>
</evidence>
<keyword evidence="2" id="KW-0732">Signal</keyword>
<feature type="region of interest" description="Disordered" evidence="1">
    <location>
        <begin position="495"/>
        <end position="601"/>
    </location>
</feature>